<sequence>MSILWAMIISRLCLV</sequence>
<proteinExistence type="predicted"/>
<evidence type="ECO:0000313" key="1">
    <source>
        <dbReference type="EMBL" id="JAH05076.1"/>
    </source>
</evidence>
<name>A0A0E9PKA1_ANGAN</name>
<accession>A0A0E9PKA1</accession>
<protein>
    <submittedName>
        <fullName evidence="1">Uncharacterized protein</fullName>
    </submittedName>
</protein>
<dbReference type="EMBL" id="GBXM01103501">
    <property type="protein sequence ID" value="JAH05076.1"/>
    <property type="molecule type" value="Transcribed_RNA"/>
</dbReference>
<organism evidence="1">
    <name type="scientific">Anguilla anguilla</name>
    <name type="common">European freshwater eel</name>
    <name type="synonym">Muraena anguilla</name>
    <dbReference type="NCBI Taxonomy" id="7936"/>
    <lineage>
        <taxon>Eukaryota</taxon>
        <taxon>Metazoa</taxon>
        <taxon>Chordata</taxon>
        <taxon>Craniata</taxon>
        <taxon>Vertebrata</taxon>
        <taxon>Euteleostomi</taxon>
        <taxon>Actinopterygii</taxon>
        <taxon>Neopterygii</taxon>
        <taxon>Teleostei</taxon>
        <taxon>Anguilliformes</taxon>
        <taxon>Anguillidae</taxon>
        <taxon>Anguilla</taxon>
    </lineage>
</organism>
<reference evidence="1" key="2">
    <citation type="journal article" date="2015" name="Fish Shellfish Immunol.">
        <title>Early steps in the European eel (Anguilla anguilla)-Vibrio vulnificus interaction in the gills: Role of the RtxA13 toxin.</title>
        <authorList>
            <person name="Callol A."/>
            <person name="Pajuelo D."/>
            <person name="Ebbesson L."/>
            <person name="Teles M."/>
            <person name="MacKenzie S."/>
            <person name="Amaro C."/>
        </authorList>
    </citation>
    <scope>NUCLEOTIDE SEQUENCE</scope>
</reference>
<reference evidence="1" key="1">
    <citation type="submission" date="2014-11" db="EMBL/GenBank/DDBJ databases">
        <authorList>
            <person name="Amaro Gonzalez C."/>
        </authorList>
    </citation>
    <scope>NUCLEOTIDE SEQUENCE</scope>
</reference>